<reference evidence="2 3" key="1">
    <citation type="submission" date="2018-11" db="EMBL/GenBank/DDBJ databases">
        <authorList>
            <consortium name="Pathogen Informatics"/>
        </authorList>
    </citation>
    <scope>NUCLEOTIDE SEQUENCE [LARGE SCALE GENOMIC DNA]</scope>
</reference>
<feature type="region of interest" description="Disordered" evidence="1">
    <location>
        <begin position="1"/>
        <end position="24"/>
    </location>
</feature>
<proteinExistence type="predicted"/>
<dbReference type="EMBL" id="UYRT01108836">
    <property type="protein sequence ID" value="VDN45147.1"/>
    <property type="molecule type" value="Genomic_DNA"/>
</dbReference>
<sequence length="56" mass="6551">MRSLKQQRHYFEKSSPKVPMRTKSRAEIGAQRVALSLSHYSSHSSVRALRRRKILV</sequence>
<evidence type="ECO:0000313" key="2">
    <source>
        <dbReference type="EMBL" id="VDN45147.1"/>
    </source>
</evidence>
<dbReference type="Proteomes" id="UP000271098">
    <property type="component" value="Unassembled WGS sequence"/>
</dbReference>
<organism evidence="2 3">
    <name type="scientific">Gongylonema pulchrum</name>
    <dbReference type="NCBI Taxonomy" id="637853"/>
    <lineage>
        <taxon>Eukaryota</taxon>
        <taxon>Metazoa</taxon>
        <taxon>Ecdysozoa</taxon>
        <taxon>Nematoda</taxon>
        <taxon>Chromadorea</taxon>
        <taxon>Rhabditida</taxon>
        <taxon>Spirurina</taxon>
        <taxon>Spiruromorpha</taxon>
        <taxon>Spiruroidea</taxon>
        <taxon>Gongylonematidae</taxon>
        <taxon>Gongylonema</taxon>
    </lineage>
</organism>
<accession>A0A3P7PK93</accession>
<keyword evidence="3" id="KW-1185">Reference proteome</keyword>
<protein>
    <submittedName>
        <fullName evidence="2">Uncharacterized protein</fullName>
    </submittedName>
</protein>
<evidence type="ECO:0000256" key="1">
    <source>
        <dbReference type="SAM" id="MobiDB-lite"/>
    </source>
</evidence>
<name>A0A3P7PK93_9BILA</name>
<dbReference type="AlphaFoldDB" id="A0A3P7PK93"/>
<gene>
    <name evidence="2" type="ORF">GPUH_LOCUS26137</name>
</gene>
<evidence type="ECO:0000313" key="3">
    <source>
        <dbReference type="Proteomes" id="UP000271098"/>
    </source>
</evidence>